<dbReference type="Pfam" id="PF16123">
    <property type="entry name" value="HAGH_C"/>
    <property type="match status" value="1"/>
</dbReference>
<dbReference type="Gene3D" id="3.60.15.10">
    <property type="entry name" value="Ribonuclease Z/Hydroxyacylglutathione hydrolase-like"/>
    <property type="match status" value="1"/>
</dbReference>
<dbReference type="RefSeq" id="WP_069024407.1">
    <property type="nucleotide sequence ID" value="NZ_LVJZ01000003.1"/>
</dbReference>
<feature type="binding site" evidence="7">
    <location>
        <position position="57"/>
    </location>
    <ligand>
        <name>Zn(2+)</name>
        <dbReference type="ChEBI" id="CHEBI:29105"/>
        <label>1</label>
    </ligand>
</feature>
<dbReference type="InterPro" id="IPR050110">
    <property type="entry name" value="Glyoxalase_II_hydrolase"/>
</dbReference>
<feature type="binding site" evidence="7">
    <location>
        <position position="131"/>
    </location>
    <ligand>
        <name>Zn(2+)</name>
        <dbReference type="ChEBI" id="CHEBI:29105"/>
        <label>1</label>
    </ligand>
</feature>
<feature type="binding site" evidence="7">
    <location>
        <position position="59"/>
    </location>
    <ligand>
        <name>Zn(2+)</name>
        <dbReference type="ChEBI" id="CHEBI:29105"/>
        <label>2</label>
    </ligand>
</feature>
<organism evidence="9 10">
    <name type="scientific">Candidatus Thiodiazotropha endoloripes</name>
    <dbReference type="NCBI Taxonomy" id="1818881"/>
    <lineage>
        <taxon>Bacteria</taxon>
        <taxon>Pseudomonadati</taxon>
        <taxon>Pseudomonadota</taxon>
        <taxon>Gammaproteobacteria</taxon>
        <taxon>Chromatiales</taxon>
        <taxon>Sedimenticolaceae</taxon>
        <taxon>Candidatus Thiodiazotropha</taxon>
    </lineage>
</organism>
<evidence type="ECO:0000256" key="7">
    <source>
        <dbReference type="HAMAP-Rule" id="MF_01374"/>
    </source>
</evidence>
<dbReference type="GO" id="GO:0019243">
    <property type="term" value="P:methylglyoxal catabolic process to D-lactate via S-lactoyl-glutathione"/>
    <property type="evidence" value="ECO:0007669"/>
    <property type="project" value="UniProtKB-UniRule"/>
</dbReference>
<reference evidence="9 10" key="1">
    <citation type="submission" date="2016-03" db="EMBL/GenBank/DDBJ databases">
        <title>Chemosynthetic sulphur-oxidizing symbionts of marine invertebrate animals are capable of nitrogen fixation.</title>
        <authorList>
            <person name="Petersen J.M."/>
            <person name="Kemper A."/>
            <person name="Gruber-Vodicka H."/>
            <person name="Cardini U."/>
            <person name="Geest Mvander."/>
            <person name="Kleiner M."/>
            <person name="Bulgheresi S."/>
            <person name="Fussmann M."/>
            <person name="Herbold C."/>
            <person name="Seah B.K.B."/>
            <person name="Antony C.Paul."/>
            <person name="Liu D."/>
            <person name="Belitz A."/>
            <person name="Weber M."/>
        </authorList>
    </citation>
    <scope>NUCLEOTIDE SEQUENCE [LARGE SCALE GENOMIC DNA]</scope>
    <source>
        <strain evidence="9">G_D</strain>
    </source>
</reference>
<feature type="binding site" evidence="7">
    <location>
        <position position="60"/>
    </location>
    <ligand>
        <name>Zn(2+)</name>
        <dbReference type="ChEBI" id="CHEBI:29105"/>
        <label>2</label>
    </ligand>
</feature>
<evidence type="ECO:0000256" key="2">
    <source>
        <dbReference type="ARBA" id="ARBA00004963"/>
    </source>
</evidence>
<feature type="binding site" evidence="7">
    <location>
        <position position="131"/>
    </location>
    <ligand>
        <name>Zn(2+)</name>
        <dbReference type="ChEBI" id="CHEBI:29105"/>
        <label>2</label>
    </ligand>
</feature>
<dbReference type="InterPro" id="IPR017782">
    <property type="entry name" value="Hydroxyacylglutathione_Hdrlase"/>
</dbReference>
<comment type="similarity">
    <text evidence="3 7">Belongs to the metallo-beta-lactamase superfamily. Glyoxalase II family.</text>
</comment>
<feature type="binding site" evidence="7">
    <location>
        <position position="169"/>
    </location>
    <ligand>
        <name>Zn(2+)</name>
        <dbReference type="ChEBI" id="CHEBI:29105"/>
        <label>2</label>
    </ligand>
</feature>
<keyword evidence="10" id="KW-1185">Reference proteome</keyword>
<evidence type="ECO:0000256" key="1">
    <source>
        <dbReference type="ARBA" id="ARBA00001623"/>
    </source>
</evidence>
<dbReference type="NCBIfam" id="TIGR03413">
    <property type="entry name" value="GSH_gloB"/>
    <property type="match status" value="1"/>
</dbReference>
<protein>
    <recommendedName>
        <fullName evidence="7">Hydroxyacylglutathione hydrolase</fullName>
        <ecNumber evidence="7">3.1.2.6</ecNumber>
    </recommendedName>
    <alternativeName>
        <fullName evidence="7">Glyoxalase II</fullName>
        <shortName evidence="7">Glx II</shortName>
    </alternativeName>
</protein>
<dbReference type="GO" id="GO:0004416">
    <property type="term" value="F:hydroxyacylglutathione hydrolase activity"/>
    <property type="evidence" value="ECO:0007669"/>
    <property type="project" value="UniProtKB-UniRule"/>
</dbReference>
<comment type="function">
    <text evidence="7">Thiolesterase that catalyzes the hydrolysis of S-D-lactoyl-glutathione to form glutathione and D-lactic acid.</text>
</comment>
<dbReference type="UniPathway" id="UPA00619">
    <property type="reaction ID" value="UER00676"/>
</dbReference>
<comment type="pathway">
    <text evidence="2 7">Secondary metabolite metabolism; methylglyoxal degradation; (R)-lactate from methylglyoxal: step 2/2.</text>
</comment>
<dbReference type="InterPro" id="IPR035680">
    <property type="entry name" value="Clx_II_MBL"/>
</dbReference>
<comment type="catalytic activity">
    <reaction evidence="1 7">
        <text>an S-(2-hydroxyacyl)glutathione + H2O = a 2-hydroxy carboxylate + glutathione + H(+)</text>
        <dbReference type="Rhea" id="RHEA:21864"/>
        <dbReference type="ChEBI" id="CHEBI:15377"/>
        <dbReference type="ChEBI" id="CHEBI:15378"/>
        <dbReference type="ChEBI" id="CHEBI:57925"/>
        <dbReference type="ChEBI" id="CHEBI:58896"/>
        <dbReference type="ChEBI" id="CHEBI:71261"/>
        <dbReference type="EC" id="3.1.2.6"/>
    </reaction>
</comment>
<feature type="domain" description="Metallo-beta-lactamase" evidence="8">
    <location>
        <begin position="12"/>
        <end position="169"/>
    </location>
</feature>
<comment type="subunit">
    <text evidence="7">Monomer.</text>
</comment>
<evidence type="ECO:0000256" key="3">
    <source>
        <dbReference type="ARBA" id="ARBA00006759"/>
    </source>
</evidence>
<dbReference type="PANTHER" id="PTHR43705:SF1">
    <property type="entry name" value="HYDROXYACYLGLUTATHIONE HYDROLASE GLOB"/>
    <property type="match status" value="1"/>
</dbReference>
<sequence>MLQITPIKAFDDNYIWALRNPGASTAVAVDPGDETPLLNWLQENSLTLSAVLLTHHHYDHVGGVPELREAFPDLKVFGPAGESIKGVTEPLHEGDRPLIPGLDADFQVLELPGHTAGHIAYLGEQALFCGDTLFAAGCGRVFDGTMTQLANSLQRIAQLPAETKIYCAHEYTLDNLGFARWVEPESEAVMQRIDSEQAKRQNGEPTLPSTLQLELATNPFLRTQVPSIVTAAEKVAGKTLTDHAEIFMVIRQWKDREYD</sequence>
<dbReference type="CDD" id="cd07723">
    <property type="entry name" value="hydroxyacylglutathione_hydrolase_MBL-fold"/>
    <property type="match status" value="1"/>
</dbReference>
<evidence type="ECO:0000256" key="4">
    <source>
        <dbReference type="ARBA" id="ARBA00022723"/>
    </source>
</evidence>
<dbReference type="EMBL" id="LVJZ01000003">
    <property type="protein sequence ID" value="ODB97015.1"/>
    <property type="molecule type" value="Genomic_DNA"/>
</dbReference>
<evidence type="ECO:0000313" key="10">
    <source>
        <dbReference type="Proteomes" id="UP000094849"/>
    </source>
</evidence>
<dbReference type="InterPro" id="IPR032282">
    <property type="entry name" value="HAGH_C"/>
</dbReference>
<dbReference type="STRING" id="1818881.A3196_09705"/>
<evidence type="ECO:0000256" key="6">
    <source>
        <dbReference type="ARBA" id="ARBA00022833"/>
    </source>
</evidence>
<keyword evidence="4 7" id="KW-0479">Metal-binding</keyword>
<accession>A0A1E2UR42</accession>
<dbReference type="EC" id="3.1.2.6" evidence="7"/>
<dbReference type="GO" id="GO:0046872">
    <property type="term" value="F:metal ion binding"/>
    <property type="evidence" value="ECO:0007669"/>
    <property type="project" value="UniProtKB-KW"/>
</dbReference>
<evidence type="ECO:0000259" key="8">
    <source>
        <dbReference type="SMART" id="SM00849"/>
    </source>
</evidence>
<dbReference type="InterPro" id="IPR036866">
    <property type="entry name" value="RibonucZ/Hydroxyglut_hydro"/>
</dbReference>
<comment type="cofactor">
    <cofactor evidence="7">
        <name>Zn(2+)</name>
        <dbReference type="ChEBI" id="CHEBI:29105"/>
    </cofactor>
    <text evidence="7">Binds 2 Zn(2+) ions per subunit.</text>
</comment>
<dbReference type="AlphaFoldDB" id="A0A1E2UR42"/>
<feature type="binding site" evidence="7">
    <location>
        <position position="114"/>
    </location>
    <ligand>
        <name>Zn(2+)</name>
        <dbReference type="ChEBI" id="CHEBI:29105"/>
        <label>1</label>
    </ligand>
</feature>
<dbReference type="Proteomes" id="UP000094849">
    <property type="component" value="Unassembled WGS sequence"/>
</dbReference>
<dbReference type="PANTHER" id="PTHR43705">
    <property type="entry name" value="HYDROXYACYLGLUTATHIONE HYDROLASE"/>
    <property type="match status" value="1"/>
</dbReference>
<evidence type="ECO:0000313" key="9">
    <source>
        <dbReference type="EMBL" id="ODB97015.1"/>
    </source>
</evidence>
<proteinExistence type="inferred from homology"/>
<evidence type="ECO:0000256" key="5">
    <source>
        <dbReference type="ARBA" id="ARBA00022801"/>
    </source>
</evidence>
<dbReference type="SUPFAM" id="SSF56281">
    <property type="entry name" value="Metallo-hydrolase/oxidoreductase"/>
    <property type="match status" value="1"/>
</dbReference>
<dbReference type="Pfam" id="PF00753">
    <property type="entry name" value="Lactamase_B"/>
    <property type="match status" value="2"/>
</dbReference>
<name>A0A1E2UR42_9GAMM</name>
<dbReference type="InterPro" id="IPR001279">
    <property type="entry name" value="Metallo-B-lactamas"/>
</dbReference>
<keyword evidence="6 7" id="KW-0862">Zinc</keyword>
<dbReference type="HAMAP" id="MF_01374">
    <property type="entry name" value="Glyoxalase_2"/>
    <property type="match status" value="1"/>
</dbReference>
<feature type="binding site" evidence="7">
    <location>
        <position position="55"/>
    </location>
    <ligand>
        <name>Zn(2+)</name>
        <dbReference type="ChEBI" id="CHEBI:29105"/>
        <label>1</label>
    </ligand>
</feature>
<dbReference type="PIRSF" id="PIRSF005457">
    <property type="entry name" value="Glx"/>
    <property type="match status" value="1"/>
</dbReference>
<dbReference type="SMART" id="SM00849">
    <property type="entry name" value="Lactamase_B"/>
    <property type="match status" value="1"/>
</dbReference>
<gene>
    <name evidence="7" type="primary">gloB</name>
    <name evidence="9" type="ORF">A3196_09705</name>
</gene>
<keyword evidence="5 7" id="KW-0378">Hydrolase</keyword>
<comment type="caution">
    <text evidence="9">The sequence shown here is derived from an EMBL/GenBank/DDBJ whole genome shotgun (WGS) entry which is preliminary data.</text>
</comment>